<keyword evidence="11" id="KW-0449">Lipoprotein</keyword>
<keyword evidence="7 10" id="KW-0574">Periplasm</keyword>
<evidence type="ECO:0000313" key="11">
    <source>
        <dbReference type="EMBL" id="SDY17015.1"/>
    </source>
</evidence>
<comment type="subcellular location">
    <subcellularLocation>
        <location evidence="1 10">Periplasm</location>
    </subcellularLocation>
</comment>
<feature type="chain" id="PRO_5011803467" description="Outer-membrane lipoprotein carrier protein" evidence="10">
    <location>
        <begin position="38"/>
        <end position="223"/>
    </location>
</feature>
<evidence type="ECO:0000256" key="4">
    <source>
        <dbReference type="ARBA" id="ARBA00014035"/>
    </source>
</evidence>
<dbReference type="Pfam" id="PF03548">
    <property type="entry name" value="LolA"/>
    <property type="match status" value="1"/>
</dbReference>
<evidence type="ECO:0000256" key="10">
    <source>
        <dbReference type="HAMAP-Rule" id="MF_00240"/>
    </source>
</evidence>
<dbReference type="OrthoDB" id="9787361at2"/>
<keyword evidence="8 10" id="KW-0653">Protein transport</keyword>
<dbReference type="Gene3D" id="2.50.20.10">
    <property type="entry name" value="Lipoprotein localisation LolA/LolB/LppX"/>
    <property type="match status" value="1"/>
</dbReference>
<gene>
    <name evidence="10" type="primary">lolA</name>
    <name evidence="11" type="ORF">SAMN05421644_1356</name>
</gene>
<dbReference type="CDD" id="cd16325">
    <property type="entry name" value="LolA"/>
    <property type="match status" value="1"/>
</dbReference>
<dbReference type="RefSeq" id="WP_091334485.1">
    <property type="nucleotide sequence ID" value="NZ_FNOW01000035.1"/>
</dbReference>
<dbReference type="GO" id="GO:0044874">
    <property type="term" value="P:lipoprotein localization to outer membrane"/>
    <property type="evidence" value="ECO:0007669"/>
    <property type="project" value="UniProtKB-UniRule"/>
</dbReference>
<dbReference type="AlphaFoldDB" id="A0A1H3HP54"/>
<proteinExistence type="inferred from homology"/>
<reference evidence="12" key="1">
    <citation type="submission" date="2016-10" db="EMBL/GenBank/DDBJ databases">
        <authorList>
            <person name="Varghese N."/>
            <person name="Submissions S."/>
        </authorList>
    </citation>
    <scope>NUCLEOTIDE SEQUENCE [LARGE SCALE GENOMIC DNA]</scope>
    <source>
        <strain evidence="12">DSM 173</strain>
    </source>
</reference>
<organism evidence="11 12">
    <name type="scientific">Allochromatium warmingii</name>
    <name type="common">Chromatium warmingii</name>
    <dbReference type="NCBI Taxonomy" id="61595"/>
    <lineage>
        <taxon>Bacteria</taxon>
        <taxon>Pseudomonadati</taxon>
        <taxon>Pseudomonadota</taxon>
        <taxon>Gammaproteobacteria</taxon>
        <taxon>Chromatiales</taxon>
        <taxon>Chromatiaceae</taxon>
        <taxon>Allochromatium</taxon>
    </lineage>
</organism>
<comment type="subunit">
    <text evidence="3 10">Monomer.</text>
</comment>
<keyword evidence="6 10" id="KW-0732">Signal</keyword>
<comment type="similarity">
    <text evidence="2 10">Belongs to the LolA family.</text>
</comment>
<comment type="function">
    <text evidence="10">Participates in the translocation of lipoproteins from the inner membrane to the outer membrane. Only forms a complex with a lipoprotein if the residue after the N-terminal Cys is not an aspartate (The Asp acts as a targeting signal to indicate that the lipoprotein should stay in the inner membrane).</text>
</comment>
<dbReference type="STRING" id="61595.SAMN05421644_1356"/>
<evidence type="ECO:0000256" key="7">
    <source>
        <dbReference type="ARBA" id="ARBA00022764"/>
    </source>
</evidence>
<dbReference type="InterPro" id="IPR004564">
    <property type="entry name" value="OM_lipoprot_carrier_LolA-like"/>
</dbReference>
<dbReference type="Proteomes" id="UP000198672">
    <property type="component" value="Unassembled WGS sequence"/>
</dbReference>
<dbReference type="EMBL" id="FNOW01000035">
    <property type="protein sequence ID" value="SDY17015.1"/>
    <property type="molecule type" value="Genomic_DNA"/>
</dbReference>
<dbReference type="SUPFAM" id="SSF89392">
    <property type="entry name" value="Prokaryotic lipoproteins and lipoprotein localization factors"/>
    <property type="match status" value="1"/>
</dbReference>
<keyword evidence="5 10" id="KW-0813">Transport</keyword>
<sequence precursor="true">MFSRCVLSRTAAPSAGAHVAWLLLVLLVCSATQPTLAAEGAQRVDDYLKYLNSLQADFEQFTFNAERTHMAQARGTLYLQRPGRFRWEYADPDKQIIIADGSRVYVHDVELQQVSHQSQARALRGTPALLLSNAEPIEQHFEARSIESSDGRDWVELIPKDKETDVVRIELGFNQDTLDSLIMEDSFGQETRLNFTGTQRNVSLKPELFKIDQSAVDDFLSYD</sequence>
<dbReference type="GO" id="GO:0042953">
    <property type="term" value="P:lipoprotein transport"/>
    <property type="evidence" value="ECO:0007669"/>
    <property type="project" value="InterPro"/>
</dbReference>
<dbReference type="HAMAP" id="MF_00240">
    <property type="entry name" value="LolA"/>
    <property type="match status" value="1"/>
</dbReference>
<evidence type="ECO:0000256" key="1">
    <source>
        <dbReference type="ARBA" id="ARBA00004418"/>
    </source>
</evidence>
<dbReference type="PANTHER" id="PTHR35869:SF1">
    <property type="entry name" value="OUTER-MEMBRANE LIPOPROTEIN CARRIER PROTEIN"/>
    <property type="match status" value="1"/>
</dbReference>
<dbReference type="PANTHER" id="PTHR35869">
    <property type="entry name" value="OUTER-MEMBRANE LIPOPROTEIN CARRIER PROTEIN"/>
    <property type="match status" value="1"/>
</dbReference>
<accession>A0A1H3HP54</accession>
<evidence type="ECO:0000256" key="5">
    <source>
        <dbReference type="ARBA" id="ARBA00022448"/>
    </source>
</evidence>
<name>A0A1H3HP54_ALLWA</name>
<feature type="signal peptide" evidence="10">
    <location>
        <begin position="1"/>
        <end position="37"/>
    </location>
</feature>
<protein>
    <recommendedName>
        <fullName evidence="4 10">Outer-membrane lipoprotein carrier protein</fullName>
    </recommendedName>
</protein>
<evidence type="ECO:0000256" key="8">
    <source>
        <dbReference type="ARBA" id="ARBA00022927"/>
    </source>
</evidence>
<evidence type="ECO:0000256" key="3">
    <source>
        <dbReference type="ARBA" id="ARBA00011245"/>
    </source>
</evidence>
<keyword evidence="9 10" id="KW-0143">Chaperone</keyword>
<evidence type="ECO:0000313" key="12">
    <source>
        <dbReference type="Proteomes" id="UP000198672"/>
    </source>
</evidence>
<evidence type="ECO:0000256" key="6">
    <source>
        <dbReference type="ARBA" id="ARBA00022729"/>
    </source>
</evidence>
<keyword evidence="12" id="KW-1185">Reference proteome</keyword>
<dbReference type="InterPro" id="IPR018323">
    <property type="entry name" value="OM_lipoprot_carrier_LolA_Pbac"/>
</dbReference>
<evidence type="ECO:0000256" key="9">
    <source>
        <dbReference type="ARBA" id="ARBA00023186"/>
    </source>
</evidence>
<dbReference type="InterPro" id="IPR029046">
    <property type="entry name" value="LolA/LolB/LppX"/>
</dbReference>
<dbReference type="GO" id="GO:0042597">
    <property type="term" value="C:periplasmic space"/>
    <property type="evidence" value="ECO:0007669"/>
    <property type="project" value="UniProtKB-SubCell"/>
</dbReference>
<evidence type="ECO:0000256" key="2">
    <source>
        <dbReference type="ARBA" id="ARBA00007615"/>
    </source>
</evidence>